<reference evidence="2" key="1">
    <citation type="submission" date="2022-11" db="UniProtKB">
        <authorList>
            <consortium name="WormBaseParasite"/>
        </authorList>
    </citation>
    <scope>IDENTIFICATION</scope>
</reference>
<evidence type="ECO:0000313" key="2">
    <source>
        <dbReference type="WBParaSite" id="scf7180000418386.g2349"/>
    </source>
</evidence>
<proteinExistence type="predicted"/>
<protein>
    <submittedName>
        <fullName evidence="2">Uncharacterized protein</fullName>
    </submittedName>
</protein>
<dbReference type="Proteomes" id="UP000887560">
    <property type="component" value="Unplaced"/>
</dbReference>
<dbReference type="AlphaFoldDB" id="A0A915NL76"/>
<sequence>LIFKQLLNLENEEEHFTADEGEANSPILSRTRQQTMVGIEKNFQFKKKEFVKMGINSNALTLHEYYSSM</sequence>
<accession>A0A915NL76</accession>
<keyword evidence="1" id="KW-1185">Reference proteome</keyword>
<dbReference type="WBParaSite" id="scf7180000418386.g2349">
    <property type="protein sequence ID" value="scf7180000418386.g2349"/>
    <property type="gene ID" value="scf7180000418386.g2349"/>
</dbReference>
<evidence type="ECO:0000313" key="1">
    <source>
        <dbReference type="Proteomes" id="UP000887560"/>
    </source>
</evidence>
<organism evidence="1 2">
    <name type="scientific">Meloidogyne floridensis</name>
    <dbReference type="NCBI Taxonomy" id="298350"/>
    <lineage>
        <taxon>Eukaryota</taxon>
        <taxon>Metazoa</taxon>
        <taxon>Ecdysozoa</taxon>
        <taxon>Nematoda</taxon>
        <taxon>Chromadorea</taxon>
        <taxon>Rhabditida</taxon>
        <taxon>Tylenchina</taxon>
        <taxon>Tylenchomorpha</taxon>
        <taxon>Tylenchoidea</taxon>
        <taxon>Meloidogynidae</taxon>
        <taxon>Meloidogyninae</taxon>
        <taxon>Meloidogyne</taxon>
    </lineage>
</organism>
<name>A0A915NL76_9BILA</name>